<feature type="domain" description="GW" evidence="3">
    <location>
        <begin position="144"/>
        <end position="222"/>
    </location>
</feature>
<dbReference type="InterPro" id="IPR038200">
    <property type="entry name" value="GW_dom_sf"/>
</dbReference>
<sequence length="429" mass="45054">MQSRLAKSLYLGLAALSFGAVTVASTTASAKSKARVVSNTTMTSDPTTRNVELTGTNAIYSKPGTAAGARVVASKYTAGNLGASKSSAYYFRAYRVATTNRGSVYYKVVSMSGKYRGYIYGGKSTSAFAGGLKSANTMTDAKVPANTTATFANPGTKNVTWAAPKYAQYKSTKMVKSTVPYANDKLTITKAATKTREGWLYYYVEDAQNPNVNGWIYADALKTTDANTIAAKDGITLNFVNKATGAAISSKVVAMPAGTTTSATNVQAIKLANDNLPAGYTYSGLGTSATVAKGGSVAVYLIQNAGIALNLTPKVYNSNADANAQNILSTYWATASVQDVLKKDAFFNQPEGTVVKSSDVEKQLTTDKLDSFVVTTTPTTDNLGKVAYRYVMHNADGGVVSSKASNNVYYTATKGTVKSSVNNGAFVAD</sequence>
<dbReference type="Proteomes" id="UP000721920">
    <property type="component" value="Unassembled WGS sequence"/>
</dbReference>
<dbReference type="AlphaFoldDB" id="A0A921JVK3"/>
<comment type="caution">
    <text evidence="4">The sequence shown here is derived from an EMBL/GenBank/DDBJ whole genome shotgun (WGS) entry which is preliminary data.</text>
</comment>
<evidence type="ECO:0000313" key="5">
    <source>
        <dbReference type="Proteomes" id="UP000721920"/>
    </source>
</evidence>
<organism evidence="4 5">
    <name type="scientific">Levilactobacillus hammesii</name>
    <dbReference type="NCBI Taxonomy" id="267633"/>
    <lineage>
        <taxon>Bacteria</taxon>
        <taxon>Bacillati</taxon>
        <taxon>Bacillota</taxon>
        <taxon>Bacilli</taxon>
        <taxon>Lactobacillales</taxon>
        <taxon>Lactobacillaceae</taxon>
        <taxon>Levilactobacillus</taxon>
    </lineage>
</organism>
<dbReference type="InterPro" id="IPR025987">
    <property type="entry name" value="GW_dom"/>
</dbReference>
<reference evidence="4" key="2">
    <citation type="submission" date="2021-09" db="EMBL/GenBank/DDBJ databases">
        <authorList>
            <person name="Gilroy R."/>
        </authorList>
    </citation>
    <scope>NUCLEOTIDE SEQUENCE</scope>
    <source>
        <strain evidence="4">CHK173-2145</strain>
    </source>
</reference>
<evidence type="ECO:0000256" key="2">
    <source>
        <dbReference type="SAM" id="SignalP"/>
    </source>
</evidence>
<feature type="domain" description="GW" evidence="3">
    <location>
        <begin position="51"/>
        <end position="119"/>
    </location>
</feature>
<evidence type="ECO:0000256" key="1">
    <source>
        <dbReference type="ARBA" id="ARBA00022729"/>
    </source>
</evidence>
<proteinExistence type="predicted"/>
<keyword evidence="1 2" id="KW-0732">Signal</keyword>
<dbReference type="Pfam" id="PF13457">
    <property type="entry name" value="GW"/>
    <property type="match status" value="2"/>
</dbReference>
<dbReference type="EMBL" id="DYXN01000017">
    <property type="protein sequence ID" value="HJE86185.1"/>
    <property type="molecule type" value="Genomic_DNA"/>
</dbReference>
<feature type="signal peptide" evidence="2">
    <location>
        <begin position="1"/>
        <end position="30"/>
    </location>
</feature>
<accession>A0A921JVK3</accession>
<evidence type="ECO:0000313" key="4">
    <source>
        <dbReference type="EMBL" id="HJE86185.1"/>
    </source>
</evidence>
<name>A0A921JVK3_9LACO</name>
<protein>
    <submittedName>
        <fullName evidence="4">GW dipeptide domain-containing protein</fullName>
    </submittedName>
</protein>
<reference evidence="4" key="1">
    <citation type="journal article" date="2021" name="PeerJ">
        <title>Extensive microbial diversity within the chicken gut microbiome revealed by metagenomics and culture.</title>
        <authorList>
            <person name="Gilroy R."/>
            <person name="Ravi A."/>
            <person name="Getino M."/>
            <person name="Pursley I."/>
            <person name="Horton D.L."/>
            <person name="Alikhan N.F."/>
            <person name="Baker D."/>
            <person name="Gharbi K."/>
            <person name="Hall N."/>
            <person name="Watson M."/>
            <person name="Adriaenssens E.M."/>
            <person name="Foster-Nyarko E."/>
            <person name="Jarju S."/>
            <person name="Secka A."/>
            <person name="Antonio M."/>
            <person name="Oren A."/>
            <person name="Chaudhuri R.R."/>
            <person name="La Ragione R."/>
            <person name="Hildebrand F."/>
            <person name="Pallen M.J."/>
        </authorList>
    </citation>
    <scope>NUCLEOTIDE SEQUENCE</scope>
    <source>
        <strain evidence="4">CHK173-2145</strain>
    </source>
</reference>
<dbReference type="Gene3D" id="2.30.30.170">
    <property type="match status" value="1"/>
</dbReference>
<feature type="chain" id="PRO_5037273325" evidence="2">
    <location>
        <begin position="31"/>
        <end position="429"/>
    </location>
</feature>
<evidence type="ECO:0000259" key="3">
    <source>
        <dbReference type="Pfam" id="PF13457"/>
    </source>
</evidence>
<gene>
    <name evidence="4" type="ORF">K8U88_01235</name>
</gene>